<evidence type="ECO:0000313" key="1">
    <source>
        <dbReference type="EMBL" id="MCZ0962290.1"/>
    </source>
</evidence>
<dbReference type="Gene3D" id="3.30.420.310">
    <property type="entry name" value="2-keto-3-deoxy-galactonokinase, C-terminal domain"/>
    <property type="match status" value="1"/>
</dbReference>
<comment type="caution">
    <text evidence="1">The sequence shown here is derived from an EMBL/GenBank/DDBJ whole genome shotgun (WGS) entry which is preliminary data.</text>
</comment>
<dbReference type="Pfam" id="PF05035">
    <property type="entry name" value="DGOK"/>
    <property type="match status" value="1"/>
</dbReference>
<organism evidence="1 2">
    <name type="scientific">Paracoccus benzoatiresistens</name>
    <dbReference type="NCBI Taxonomy" id="2997341"/>
    <lineage>
        <taxon>Bacteria</taxon>
        <taxon>Pseudomonadati</taxon>
        <taxon>Pseudomonadota</taxon>
        <taxon>Alphaproteobacteria</taxon>
        <taxon>Rhodobacterales</taxon>
        <taxon>Paracoccaceae</taxon>
        <taxon>Paracoccus</taxon>
    </lineage>
</organism>
<accession>A0ABT4J590</accession>
<protein>
    <submittedName>
        <fullName evidence="1">2-dehydro-3-deoxygalactonokinase</fullName>
    </submittedName>
</protein>
<name>A0ABT4J590_9RHOB</name>
<evidence type="ECO:0000313" key="2">
    <source>
        <dbReference type="Proteomes" id="UP001149822"/>
    </source>
</evidence>
<dbReference type="InterPro" id="IPR007729">
    <property type="entry name" value="DGOK"/>
</dbReference>
<reference evidence="1" key="1">
    <citation type="submission" date="2022-12" db="EMBL/GenBank/DDBJ databases">
        <title>Paracoccus sp. EF6 isolated from a lake water.</title>
        <authorList>
            <person name="Liu H."/>
        </authorList>
    </citation>
    <scope>NUCLEOTIDE SEQUENCE</scope>
    <source>
        <strain evidence="1">EF6</strain>
    </source>
</reference>
<dbReference type="EMBL" id="JAPTYD010000014">
    <property type="protein sequence ID" value="MCZ0962290.1"/>
    <property type="molecule type" value="Genomic_DNA"/>
</dbReference>
<dbReference type="Proteomes" id="UP001149822">
    <property type="component" value="Unassembled WGS sequence"/>
</dbReference>
<keyword evidence="2" id="KW-1185">Reference proteome</keyword>
<sequence length="273" mass="28535">MDQVDWAAVELAAGELRLWLFRGDAEGAAITRPDNGDPAASLAAMLIPRLAPGAAIDVIAAGWPGTAPARVPCPPPRPADAVVLDPRLTLHRLPGLMQDRPADLIGVQTTRIAGHLARHPEFDGVLCLPGGQSAWAHVSAGEIVSFRGFLTGELLSALTASTPDEESAGFAEAVQDTLSRPAGLAGELSSLRARLAMEEMTPPAAYARMAGLLIGAELAAARPWWLGQSVTVIGAGWLADRYAEALVTQGVNPARADPTRALLDGFRAARRGL</sequence>
<proteinExistence type="predicted"/>
<gene>
    <name evidence="1" type="ORF">OU682_11735</name>
</gene>
<dbReference type="InterPro" id="IPR042257">
    <property type="entry name" value="DGOK_C"/>
</dbReference>
<dbReference type="RefSeq" id="WP_268942308.1">
    <property type="nucleotide sequence ID" value="NZ_JAPTYD010000014.1"/>
</dbReference>